<name>A0A8J3NJA3_9ACTN</name>
<feature type="compositionally biased region" description="Basic and acidic residues" evidence="8">
    <location>
        <begin position="56"/>
        <end position="69"/>
    </location>
</feature>
<feature type="chain" id="PRO_5039541585" description="Peptidase S8/S53 domain-containing protein" evidence="9">
    <location>
        <begin position="19"/>
        <end position="1054"/>
    </location>
</feature>
<feature type="signal peptide" evidence="9">
    <location>
        <begin position="1"/>
        <end position="18"/>
    </location>
</feature>
<dbReference type="SUPFAM" id="SSF69318">
    <property type="entry name" value="Integrin alpha N-terminal domain"/>
    <property type="match status" value="1"/>
</dbReference>
<dbReference type="InterPro" id="IPR023827">
    <property type="entry name" value="Peptidase_S8_Asp-AS"/>
</dbReference>
<feature type="region of interest" description="Disordered" evidence="8">
    <location>
        <begin position="15"/>
        <end position="72"/>
    </location>
</feature>
<dbReference type="Pfam" id="PF13517">
    <property type="entry name" value="FG-GAP_3"/>
    <property type="match status" value="2"/>
</dbReference>
<dbReference type="InterPro" id="IPR015500">
    <property type="entry name" value="Peptidase_S8_subtilisin-rel"/>
</dbReference>
<feature type="compositionally biased region" description="Low complexity" evidence="8">
    <location>
        <begin position="33"/>
        <end position="53"/>
    </location>
</feature>
<dbReference type="InterPro" id="IPR000209">
    <property type="entry name" value="Peptidase_S8/S53_dom"/>
</dbReference>
<dbReference type="Pfam" id="PF00082">
    <property type="entry name" value="Peptidase_S8"/>
    <property type="match status" value="1"/>
</dbReference>
<dbReference type="PROSITE" id="PS00138">
    <property type="entry name" value="SUBTILASE_SER"/>
    <property type="match status" value="1"/>
</dbReference>
<proteinExistence type="inferred from homology"/>
<gene>
    <name evidence="11" type="ORF">Cba03nite_26000</name>
</gene>
<dbReference type="InterPro" id="IPR023828">
    <property type="entry name" value="Peptidase_S8_Ser-AS"/>
</dbReference>
<dbReference type="PANTHER" id="PTHR43806">
    <property type="entry name" value="PEPTIDASE S8"/>
    <property type="match status" value="1"/>
</dbReference>
<dbReference type="RefSeq" id="WP_203745551.1">
    <property type="nucleotide sequence ID" value="NZ_BONF01000012.1"/>
</dbReference>
<dbReference type="InterPro" id="IPR036852">
    <property type="entry name" value="Peptidase_S8/S53_dom_sf"/>
</dbReference>
<dbReference type="InterPro" id="IPR013517">
    <property type="entry name" value="FG-GAP"/>
</dbReference>
<dbReference type="GO" id="GO:0006508">
    <property type="term" value="P:proteolysis"/>
    <property type="evidence" value="ECO:0007669"/>
    <property type="project" value="UniProtKB-KW"/>
</dbReference>
<organism evidence="11 12">
    <name type="scientific">Catellatospora bangladeshensis</name>
    <dbReference type="NCBI Taxonomy" id="310355"/>
    <lineage>
        <taxon>Bacteria</taxon>
        <taxon>Bacillati</taxon>
        <taxon>Actinomycetota</taxon>
        <taxon>Actinomycetes</taxon>
        <taxon>Micromonosporales</taxon>
        <taxon>Micromonosporaceae</taxon>
        <taxon>Catellatospora</taxon>
    </lineage>
</organism>
<dbReference type="SUPFAM" id="SSF52743">
    <property type="entry name" value="Subtilisin-like"/>
    <property type="match status" value="1"/>
</dbReference>
<evidence type="ECO:0000313" key="11">
    <source>
        <dbReference type="EMBL" id="GIF81251.1"/>
    </source>
</evidence>
<feature type="active site" description="Charge relay system" evidence="6">
    <location>
        <position position="218"/>
    </location>
</feature>
<keyword evidence="5 6" id="KW-0720">Serine protease</keyword>
<dbReference type="Proteomes" id="UP000601223">
    <property type="component" value="Unassembled WGS sequence"/>
</dbReference>
<dbReference type="GO" id="GO:0004252">
    <property type="term" value="F:serine-type endopeptidase activity"/>
    <property type="evidence" value="ECO:0007669"/>
    <property type="project" value="UniProtKB-UniRule"/>
</dbReference>
<reference evidence="11 12" key="1">
    <citation type="submission" date="2021-01" db="EMBL/GenBank/DDBJ databases">
        <title>Whole genome shotgun sequence of Catellatospora bangladeshensis NBRC 107357.</title>
        <authorList>
            <person name="Komaki H."/>
            <person name="Tamura T."/>
        </authorList>
    </citation>
    <scope>NUCLEOTIDE SEQUENCE [LARGE SCALE GENOMIC DNA]</scope>
    <source>
        <strain evidence="11 12">NBRC 107357</strain>
    </source>
</reference>
<comment type="caution">
    <text evidence="11">The sequence shown here is derived from an EMBL/GenBank/DDBJ whole genome shotgun (WGS) entry which is preliminary data.</text>
</comment>
<sequence>MTAVLGLAILLAAAPSSAGPQPPAEADSHRAEPTAAQALAASTARTDRSAAATVDGVRRLAGPDDKGRTAEPQYEPHTVLVRFKTGTSASVRGRVAGRIGGKVSTGATAVGYVKITTSGPAAEAVAALRADAAVTDVALDYGRTKSKVPNDYYYAQYQKYLSTVRLPQAWDLQSAATGVTIAIVDTGVDGGHPDLAGKLVPGYNSVANNNQTADYDGHGTMVAGIAAANTNNTYGVAGAAYNGRIMPIMVFSGEYAYDSDIAEGVIWAVDHGAKIVNMSLGGAGQTPVLHEAIKYAVGKGVLVVVAAGNTGDDSPHYPAMYPEVLTVGATDHAAALTDFSSWGDHVDLAAPGFDIISTHSRATPLGYNFAYGIGAGTSFSSPLVAGVAALVRAKYPSLTPAQVMDKLKSTARDAGPRGIDPYYGHGVLDAYRALGGPATTPFPLQLLGAGEPNDVPARAVAFTSPVSQNGPAATMTGSIAVEGDVDWFRFQMPVDGQVMVQMIPPGPDREPRIMDPVIAVYDAELRLAGEGDDPYGPDAGETLTVPVRAGTAYIKVRTANGVADPRPYQLSVHVTIASSGFFPAFTNVKALRQDDTYGRTLALGDVTGDGRVDALLAPGWRGGWTNESKLVVYPQLPDGALGEPVKYPVRHSDSIDPDVVVVDADHDGRQDVALITSAGVEVLRQNGAGTLEAGALVYSDTRVRHLAAGDLDGDGDQDLVVNTDGSGAVVLMLTQEPAGVFAATTIGSGSSSGGELEIGDVNNDSRLDVTVPSPGGVTSYLAGTGGWTAVPHVVYTGTANAGAVEVADVTGDGLADLLVLGADRLDLLRQVAGGAFAAPAAVTVPERPRTVEVADWDRDGLLDIVTSHENGSVVVVRQQAGGYATPISGGLSVSRNAGPNSTALGDLNSDGYTDIAGIIDPWDGLVAAYNVLPVRPVAEQWWIRDVSVADLSTAPQTVRLTVKAARKLDPATVNSQTIRLLSGVTARAYATHVSYDASTGTITVTLVRPRGGLGRNMAARDRVITGRTPYRLVIGAIADVEGNVHRGYSMTYVS</sequence>
<evidence type="ECO:0000259" key="10">
    <source>
        <dbReference type="Pfam" id="PF00082"/>
    </source>
</evidence>
<evidence type="ECO:0000256" key="3">
    <source>
        <dbReference type="ARBA" id="ARBA00022729"/>
    </source>
</evidence>
<dbReference type="PANTHER" id="PTHR43806:SF11">
    <property type="entry name" value="CEREVISIN-RELATED"/>
    <property type="match status" value="1"/>
</dbReference>
<dbReference type="InterPro" id="IPR028994">
    <property type="entry name" value="Integrin_alpha_N"/>
</dbReference>
<evidence type="ECO:0000256" key="5">
    <source>
        <dbReference type="ARBA" id="ARBA00022825"/>
    </source>
</evidence>
<dbReference type="Gene3D" id="2.130.10.130">
    <property type="entry name" value="Integrin alpha, N-terminal"/>
    <property type="match status" value="2"/>
</dbReference>
<evidence type="ECO:0000256" key="2">
    <source>
        <dbReference type="ARBA" id="ARBA00022670"/>
    </source>
</evidence>
<feature type="domain" description="Peptidase S8/S53" evidence="10">
    <location>
        <begin position="177"/>
        <end position="426"/>
    </location>
</feature>
<keyword evidence="2 6" id="KW-0645">Protease</keyword>
<keyword evidence="3 9" id="KW-0732">Signal</keyword>
<feature type="active site" description="Charge relay system" evidence="6">
    <location>
        <position position="378"/>
    </location>
</feature>
<evidence type="ECO:0000256" key="4">
    <source>
        <dbReference type="ARBA" id="ARBA00022801"/>
    </source>
</evidence>
<evidence type="ECO:0000313" key="12">
    <source>
        <dbReference type="Proteomes" id="UP000601223"/>
    </source>
</evidence>
<keyword evidence="12" id="KW-1185">Reference proteome</keyword>
<dbReference type="Gene3D" id="2.60.120.380">
    <property type="match status" value="1"/>
</dbReference>
<evidence type="ECO:0000256" key="1">
    <source>
        <dbReference type="ARBA" id="ARBA00011073"/>
    </source>
</evidence>
<protein>
    <recommendedName>
        <fullName evidence="10">Peptidase S8/S53 domain-containing protein</fullName>
    </recommendedName>
</protein>
<dbReference type="AlphaFoldDB" id="A0A8J3NJA3"/>
<accession>A0A8J3NJA3</accession>
<dbReference type="EMBL" id="BONF01000012">
    <property type="protein sequence ID" value="GIF81251.1"/>
    <property type="molecule type" value="Genomic_DNA"/>
</dbReference>
<dbReference type="PROSITE" id="PS00136">
    <property type="entry name" value="SUBTILASE_ASP"/>
    <property type="match status" value="1"/>
</dbReference>
<comment type="similarity">
    <text evidence="1 6 7">Belongs to the peptidase S8 family.</text>
</comment>
<dbReference type="PRINTS" id="PR00723">
    <property type="entry name" value="SUBTILISIN"/>
</dbReference>
<keyword evidence="4 6" id="KW-0378">Hydrolase</keyword>
<dbReference type="PROSITE" id="PS51892">
    <property type="entry name" value="SUBTILASE"/>
    <property type="match status" value="1"/>
</dbReference>
<evidence type="ECO:0000256" key="7">
    <source>
        <dbReference type="RuleBase" id="RU003355"/>
    </source>
</evidence>
<dbReference type="Gene3D" id="3.40.50.200">
    <property type="entry name" value="Peptidase S8/S53 domain"/>
    <property type="match status" value="1"/>
</dbReference>
<dbReference type="PROSITE" id="PS00137">
    <property type="entry name" value="SUBTILASE_HIS"/>
    <property type="match status" value="1"/>
</dbReference>
<evidence type="ECO:0000256" key="8">
    <source>
        <dbReference type="SAM" id="MobiDB-lite"/>
    </source>
</evidence>
<dbReference type="InterPro" id="IPR022398">
    <property type="entry name" value="Peptidase_S8_His-AS"/>
</dbReference>
<dbReference type="InterPro" id="IPR050131">
    <property type="entry name" value="Peptidase_S8_subtilisin-like"/>
</dbReference>
<evidence type="ECO:0000256" key="9">
    <source>
        <dbReference type="SAM" id="SignalP"/>
    </source>
</evidence>
<evidence type="ECO:0000256" key="6">
    <source>
        <dbReference type="PROSITE-ProRule" id="PRU01240"/>
    </source>
</evidence>
<feature type="active site" description="Charge relay system" evidence="6">
    <location>
        <position position="185"/>
    </location>
</feature>